<dbReference type="AlphaFoldDB" id="A0A916XET0"/>
<dbReference type="InterPro" id="IPR050482">
    <property type="entry name" value="Sensor_HK_TwoCompSys"/>
</dbReference>
<dbReference type="Gene3D" id="2.130.10.10">
    <property type="entry name" value="YVTN repeat-like/Quinoprotein amine dehydrogenase"/>
    <property type="match status" value="2"/>
</dbReference>
<dbReference type="Pfam" id="PF02518">
    <property type="entry name" value="HATPase_c"/>
    <property type="match status" value="1"/>
</dbReference>
<name>A0A916XET0_9BURK</name>
<keyword evidence="4" id="KW-0812">Transmembrane</keyword>
<dbReference type="Gene3D" id="1.20.5.1930">
    <property type="match status" value="1"/>
</dbReference>
<evidence type="ECO:0000256" key="2">
    <source>
        <dbReference type="ARBA" id="ARBA00022777"/>
    </source>
</evidence>
<keyword evidence="3" id="KW-0902">Two-component regulatory system</keyword>
<evidence type="ECO:0000256" key="1">
    <source>
        <dbReference type="ARBA" id="ARBA00022679"/>
    </source>
</evidence>
<evidence type="ECO:0000259" key="6">
    <source>
        <dbReference type="SMART" id="SM00387"/>
    </source>
</evidence>
<dbReference type="SUPFAM" id="SSF63829">
    <property type="entry name" value="Calcium-dependent phosphotriesterase"/>
    <property type="match status" value="2"/>
</dbReference>
<dbReference type="PANTHER" id="PTHR24421">
    <property type="entry name" value="NITRATE/NITRITE SENSOR PROTEIN NARX-RELATED"/>
    <property type="match status" value="1"/>
</dbReference>
<dbReference type="SMART" id="SM00387">
    <property type="entry name" value="HATPase_c"/>
    <property type="match status" value="1"/>
</dbReference>
<dbReference type="InterPro" id="IPR011123">
    <property type="entry name" value="Y_Y_Y"/>
</dbReference>
<keyword evidence="1" id="KW-0808">Transferase</keyword>
<protein>
    <submittedName>
        <fullName evidence="7">Histidine kinase</fullName>
    </submittedName>
</protein>
<dbReference type="Pfam" id="PF07495">
    <property type="entry name" value="Y_Y_Y"/>
    <property type="match status" value="1"/>
</dbReference>
<evidence type="ECO:0000256" key="4">
    <source>
        <dbReference type="SAM" id="Phobius"/>
    </source>
</evidence>
<keyword evidence="4" id="KW-1133">Transmembrane helix</keyword>
<gene>
    <name evidence="7" type="ORF">GCM10011396_12150</name>
</gene>
<feature type="domain" description="Histidine kinase/HSP90-like ATPase" evidence="6">
    <location>
        <begin position="890"/>
        <end position="987"/>
    </location>
</feature>
<dbReference type="GO" id="GO:0016020">
    <property type="term" value="C:membrane"/>
    <property type="evidence" value="ECO:0007669"/>
    <property type="project" value="InterPro"/>
</dbReference>
<evidence type="ECO:0000256" key="5">
    <source>
        <dbReference type="SAM" id="SignalP"/>
    </source>
</evidence>
<dbReference type="SUPFAM" id="SSF55874">
    <property type="entry name" value="ATPase domain of HSP90 chaperone/DNA topoisomerase II/histidine kinase"/>
    <property type="match status" value="1"/>
</dbReference>
<accession>A0A916XET0</accession>
<dbReference type="EMBL" id="BMED01000001">
    <property type="protein sequence ID" value="GGC66676.1"/>
    <property type="molecule type" value="Genomic_DNA"/>
</dbReference>
<sequence>MVPQLLRRCRWFIRFLLLTALVSTPAWAKTEGLFGAYFHTAWTQSDGAPTGGFSLTQDANGWLWFAGGTGGLYRFDGYKFERMDAIDGNKLYESTIATVNDIDGALWICYQFGVIDRFKDGVLTRFGEKEGLPGSTALEVVKNPGGTISAATYSGVYDWDGKRWTRVWPAAGQPPAPAEKMLLIADKSLIIRAGHTIFRRKPGESDFKKLDSDVEIVELYNVNGRSTFWGASSDDFVEYDPVANRMRKRVFEADLKDVNKMFIQHNGIIWLIAESGLKLLGGDSHKVVDVLTKERGLSGEINDLFEDRDGNLWAYTSNGVDLFRRVKSHDVELPKNLQRVVLAPDNDGSFWMSGGTQQPLRHIAADGFISMKQMDPVESIIRGTDGVIWAADHTRLARYANGEEQTWDLPDKLQYQVQTMVQDLDGAVWMIANIPVRDLWRFQNGQWEKHSERKGFDGQWLLYLYVDERNRLWQGYSGNRLAVADGATVTRYDSKNGLRAGSIQSIVSRGDHTWVAGDQALMLLRNGKFITFSRSDGNDFKGIMGTVETADGDLWFIDESGIVHITAAEIASAAKKQTLNGGNARVEFERLDYRDGVIGSPRTVRPLPALTETPDGRLWYVTLHNAGWIDPKHIMRNKVAPPVQVMGVTVDDKHFAPRTGLRLPERSESLRIDYTAIALTMAERVRFRYRLQGVDKDWVDAGNRRSAYYTNLGPGDYRFEVLAANEDGVWNLTGATQEFSIEPTLVQTVWFRALCAAFAAFLLWLLHRWWLHRQLQQVRMRMSERLDERTRIARELHDTLLQAVQGLVLKIHATIARISDQEERKMIEGALQSADDVIAEGRERVQGLRNLEPERDLLSSFKAEGESLATAAKVEFIAQETGKPRPLHAIVSEELCAVGQEAIKNAFRHAQASKIEVEVHYGEQELKVIVRDNGQGIPADIQAAGGRDGHWGMVGMQERAKKIKAKLVVRSEPGAGTELTLSLPAQLAYQKADEKSFWKKLF</sequence>
<dbReference type="InterPro" id="IPR036890">
    <property type="entry name" value="HATPase_C_sf"/>
</dbReference>
<dbReference type="CDD" id="cd16917">
    <property type="entry name" value="HATPase_UhpB-NarQ-NarX-like"/>
    <property type="match status" value="1"/>
</dbReference>
<keyword evidence="5" id="KW-0732">Signal</keyword>
<dbReference type="PANTHER" id="PTHR24421:SF62">
    <property type="entry name" value="SENSORY TRANSDUCTION HISTIDINE KINASE"/>
    <property type="match status" value="1"/>
</dbReference>
<comment type="caution">
    <text evidence="7">The sequence shown here is derived from an EMBL/GenBank/DDBJ whole genome shotgun (WGS) entry which is preliminary data.</text>
</comment>
<dbReference type="GO" id="GO:0000155">
    <property type="term" value="F:phosphorelay sensor kinase activity"/>
    <property type="evidence" value="ECO:0007669"/>
    <property type="project" value="InterPro"/>
</dbReference>
<dbReference type="Proteomes" id="UP000637423">
    <property type="component" value="Unassembled WGS sequence"/>
</dbReference>
<proteinExistence type="predicted"/>
<reference evidence="7" key="1">
    <citation type="journal article" date="2014" name="Int. J. Syst. Evol. Microbiol.">
        <title>Complete genome sequence of Corynebacterium casei LMG S-19264T (=DSM 44701T), isolated from a smear-ripened cheese.</title>
        <authorList>
            <consortium name="US DOE Joint Genome Institute (JGI-PGF)"/>
            <person name="Walter F."/>
            <person name="Albersmeier A."/>
            <person name="Kalinowski J."/>
            <person name="Ruckert C."/>
        </authorList>
    </citation>
    <scope>NUCLEOTIDE SEQUENCE</scope>
    <source>
        <strain evidence="7">CGMCC 1.10998</strain>
    </source>
</reference>
<organism evidence="7 8">
    <name type="scientific">Undibacterium terreum</name>
    <dbReference type="NCBI Taxonomy" id="1224302"/>
    <lineage>
        <taxon>Bacteria</taxon>
        <taxon>Pseudomonadati</taxon>
        <taxon>Pseudomonadota</taxon>
        <taxon>Betaproteobacteria</taxon>
        <taxon>Burkholderiales</taxon>
        <taxon>Oxalobacteraceae</taxon>
        <taxon>Undibacterium</taxon>
    </lineage>
</organism>
<reference evidence="7" key="2">
    <citation type="submission" date="2020-09" db="EMBL/GenBank/DDBJ databases">
        <authorList>
            <person name="Sun Q."/>
            <person name="Zhou Y."/>
        </authorList>
    </citation>
    <scope>NUCLEOTIDE SEQUENCE</scope>
    <source>
        <strain evidence="7">CGMCC 1.10998</strain>
    </source>
</reference>
<dbReference type="Gene3D" id="3.30.565.10">
    <property type="entry name" value="Histidine kinase-like ATPase, C-terminal domain"/>
    <property type="match status" value="1"/>
</dbReference>
<feature type="transmembrane region" description="Helical" evidence="4">
    <location>
        <begin position="749"/>
        <end position="771"/>
    </location>
</feature>
<keyword evidence="2 7" id="KW-0418">Kinase</keyword>
<feature type="signal peptide" evidence="5">
    <location>
        <begin position="1"/>
        <end position="28"/>
    </location>
</feature>
<dbReference type="Pfam" id="PF07730">
    <property type="entry name" value="HisKA_3"/>
    <property type="match status" value="1"/>
</dbReference>
<dbReference type="GO" id="GO:0046983">
    <property type="term" value="F:protein dimerization activity"/>
    <property type="evidence" value="ECO:0007669"/>
    <property type="project" value="InterPro"/>
</dbReference>
<keyword evidence="4" id="KW-0472">Membrane</keyword>
<dbReference type="InterPro" id="IPR015943">
    <property type="entry name" value="WD40/YVTN_repeat-like_dom_sf"/>
</dbReference>
<evidence type="ECO:0000256" key="3">
    <source>
        <dbReference type="ARBA" id="ARBA00023012"/>
    </source>
</evidence>
<dbReference type="InterPro" id="IPR013783">
    <property type="entry name" value="Ig-like_fold"/>
</dbReference>
<evidence type="ECO:0000313" key="7">
    <source>
        <dbReference type="EMBL" id="GGC66676.1"/>
    </source>
</evidence>
<dbReference type="InterPro" id="IPR003594">
    <property type="entry name" value="HATPase_dom"/>
</dbReference>
<dbReference type="InterPro" id="IPR011712">
    <property type="entry name" value="Sig_transdc_His_kin_sub3_dim/P"/>
</dbReference>
<keyword evidence="8" id="KW-1185">Reference proteome</keyword>
<dbReference type="Gene3D" id="2.60.40.10">
    <property type="entry name" value="Immunoglobulins"/>
    <property type="match status" value="1"/>
</dbReference>
<evidence type="ECO:0000313" key="8">
    <source>
        <dbReference type="Proteomes" id="UP000637423"/>
    </source>
</evidence>
<feature type="chain" id="PRO_5036972585" evidence="5">
    <location>
        <begin position="29"/>
        <end position="1002"/>
    </location>
</feature>